<name>A0A2A2HZ16_9EURY</name>
<accession>A0A2A2HZ16</accession>
<proteinExistence type="predicted"/>
<evidence type="ECO:0000256" key="2">
    <source>
        <dbReference type="SAM" id="Phobius"/>
    </source>
</evidence>
<keyword evidence="2" id="KW-1133">Transmembrane helix</keyword>
<comment type="caution">
    <text evidence="3">The sequence shown here is derived from an EMBL/GenBank/DDBJ whole genome shotgun (WGS) entry which is preliminary data.</text>
</comment>
<evidence type="ECO:0000256" key="1">
    <source>
        <dbReference type="SAM" id="MobiDB-lite"/>
    </source>
</evidence>
<evidence type="ECO:0000313" key="3">
    <source>
        <dbReference type="EMBL" id="PAV14445.1"/>
    </source>
</evidence>
<feature type="region of interest" description="Disordered" evidence="1">
    <location>
        <begin position="40"/>
        <end position="90"/>
    </location>
</feature>
<dbReference type="Proteomes" id="UP000218164">
    <property type="component" value="Unassembled WGS sequence"/>
</dbReference>
<keyword evidence="2" id="KW-0812">Transmembrane</keyword>
<feature type="compositionally biased region" description="Basic and acidic residues" evidence="1">
    <location>
        <begin position="69"/>
        <end position="79"/>
    </location>
</feature>
<dbReference type="EMBL" id="LMVP01000005">
    <property type="protein sequence ID" value="PAV14445.1"/>
    <property type="molecule type" value="Genomic_DNA"/>
</dbReference>
<dbReference type="RefSeq" id="WP_095642797.1">
    <property type="nucleotide sequence ID" value="NZ_LMVP01000005.1"/>
</dbReference>
<dbReference type="OrthoDB" id="134697at2157"/>
<keyword evidence="4" id="KW-1185">Reference proteome</keyword>
<organism evidence="3 4">
    <name type="scientific">Methanosarcina spelaei</name>
    <dbReference type="NCBI Taxonomy" id="1036679"/>
    <lineage>
        <taxon>Archaea</taxon>
        <taxon>Methanobacteriati</taxon>
        <taxon>Methanobacteriota</taxon>
        <taxon>Stenosarchaea group</taxon>
        <taxon>Methanomicrobia</taxon>
        <taxon>Methanosarcinales</taxon>
        <taxon>Methanosarcinaceae</taxon>
        <taxon>Methanosarcina</taxon>
    </lineage>
</organism>
<gene>
    <name evidence="3" type="ORF">ASJ81_13730</name>
</gene>
<sequence>MTKLMKIVGYILAAIGLAYVVKHIMHCKERCCFSGWHKTKTEDEKSTDSTVSHKIKVEDETSTGSTVPHETEAEDEKRTGSRYGSNPINY</sequence>
<dbReference type="AlphaFoldDB" id="A0A2A2HZ16"/>
<reference evidence="3 4" key="1">
    <citation type="journal article" date="2017" name="BMC Genomics">
        <title>Genomic analysis of methanogenic archaea reveals a shift towards energy conservation.</title>
        <authorList>
            <person name="Gilmore S.P."/>
            <person name="Henske J.K."/>
            <person name="Sexton J.A."/>
            <person name="Solomon K.V."/>
            <person name="Seppala S."/>
            <person name="Yoo J.I."/>
            <person name="Huyett L.M."/>
            <person name="Pressman A."/>
            <person name="Cogan J.Z."/>
            <person name="Kivenson V."/>
            <person name="Peng X."/>
            <person name="Tan Y."/>
            <person name="Valentine D.L."/>
            <person name="O'Malley M.A."/>
        </authorList>
    </citation>
    <scope>NUCLEOTIDE SEQUENCE [LARGE SCALE GENOMIC DNA]</scope>
    <source>
        <strain evidence="3 4">MC-15</strain>
    </source>
</reference>
<feature type="transmembrane region" description="Helical" evidence="2">
    <location>
        <begin position="7"/>
        <end position="25"/>
    </location>
</feature>
<evidence type="ECO:0000313" key="4">
    <source>
        <dbReference type="Proteomes" id="UP000218164"/>
    </source>
</evidence>
<keyword evidence="2" id="KW-0472">Membrane</keyword>
<protein>
    <submittedName>
        <fullName evidence="3">Uncharacterized protein</fullName>
    </submittedName>
</protein>